<sequence>MIATTNSLNTVSSYCNELLKKQVDTTGSGFTLTKEEKENFLSTVKTDTYTSTNSSFTNVTATSDVYTNLIYNNVINLSRQSPYGAMANASNLIAYNGVTYQYSSTTNCLCLGDMKEEDNILSIPLSTGDTLLVNRNNLDDLAKSIGMFVPADQKRIMDAIYTDAKCRSKQVEIEAKENEVLDSLFKDPSESKEVSNE</sequence>
<dbReference type="OrthoDB" id="2065570at2"/>
<evidence type="ECO:0000313" key="1">
    <source>
        <dbReference type="EMBL" id="SHM13696.1"/>
    </source>
</evidence>
<keyword evidence="2" id="KW-1185">Reference proteome</keyword>
<gene>
    <name evidence="1" type="ORF">SAMN02746066_00970</name>
</gene>
<evidence type="ECO:0000313" key="2">
    <source>
        <dbReference type="Proteomes" id="UP000184038"/>
    </source>
</evidence>
<protein>
    <submittedName>
        <fullName evidence="1">Uncharacterized protein</fullName>
    </submittedName>
</protein>
<accession>A0A1M7GBY2</accession>
<reference evidence="1 2" key="1">
    <citation type="submission" date="2016-11" db="EMBL/GenBank/DDBJ databases">
        <authorList>
            <person name="Jaros S."/>
            <person name="Januszkiewicz K."/>
            <person name="Wedrychowicz H."/>
        </authorList>
    </citation>
    <scope>NUCLEOTIDE SEQUENCE [LARGE SCALE GENOMIC DNA]</scope>
    <source>
        <strain evidence="1 2">DSM 15930</strain>
    </source>
</reference>
<organism evidence="1 2">
    <name type="scientific">Anaerosporobacter mobilis DSM 15930</name>
    <dbReference type="NCBI Taxonomy" id="1120996"/>
    <lineage>
        <taxon>Bacteria</taxon>
        <taxon>Bacillati</taxon>
        <taxon>Bacillota</taxon>
        <taxon>Clostridia</taxon>
        <taxon>Lachnospirales</taxon>
        <taxon>Lachnospiraceae</taxon>
        <taxon>Anaerosporobacter</taxon>
    </lineage>
</organism>
<dbReference type="EMBL" id="FRCP01000006">
    <property type="protein sequence ID" value="SHM13696.1"/>
    <property type="molecule type" value="Genomic_DNA"/>
</dbReference>
<dbReference type="Proteomes" id="UP000184038">
    <property type="component" value="Unassembled WGS sequence"/>
</dbReference>
<dbReference type="AlphaFoldDB" id="A0A1M7GBY2"/>
<proteinExistence type="predicted"/>
<dbReference type="RefSeq" id="WP_073283697.1">
    <property type="nucleotide sequence ID" value="NZ_FRCP01000006.1"/>
</dbReference>
<name>A0A1M7GBY2_9FIRM</name>